<dbReference type="GO" id="GO:0006493">
    <property type="term" value="P:protein O-linked glycosylation"/>
    <property type="evidence" value="ECO:0007669"/>
    <property type="project" value="TreeGrafter"/>
</dbReference>
<keyword evidence="2" id="KW-0325">Glycoprotein</keyword>
<comment type="cofactor">
    <cofactor evidence="3">
        <name>Mn(2+)</name>
        <dbReference type="ChEBI" id="CHEBI:29035"/>
    </cofactor>
</comment>
<evidence type="ECO:0000256" key="3">
    <source>
        <dbReference type="RuleBase" id="RU361242"/>
    </source>
</evidence>
<comment type="caution">
    <text evidence="5">The sequence shown here is derived from an EMBL/GenBank/DDBJ whole genome shotgun (WGS) entry which is preliminary data.</text>
</comment>
<dbReference type="GO" id="GO:0004653">
    <property type="term" value="F:polypeptide N-acetylgalactosaminyltransferase activity"/>
    <property type="evidence" value="ECO:0007669"/>
    <property type="project" value="TreeGrafter"/>
</dbReference>
<dbReference type="Pfam" id="PF00535">
    <property type="entry name" value="Glycos_transf_2"/>
    <property type="match status" value="1"/>
</dbReference>
<comment type="subcellular location">
    <subcellularLocation>
        <location evidence="3">Golgi apparatus membrane</location>
        <topology evidence="3">Single-pass type II membrane protein</topology>
    </subcellularLocation>
</comment>
<comment type="pathway">
    <text evidence="3">Protein modification; protein glycosylation.</text>
</comment>
<keyword evidence="3" id="KW-0328">Glycosyltransferase</keyword>
<sequence>MLTARLAGAKAASADVLLFLVSHTEANANWLPPLLEPIALDHRTVVCPYIDVIAYDTFEYRAQDEGARGAFDWELVYKRLPLLPKDVDNMPEPFESLVMAGGLFAMSRSFFWELGGYDPGLDIWGGEQYELSFKIWQRGGRMVDAPCSRVGHIYRVCPIPQPGAWRLCGMELPSRGRSLDGRKALRERLRCRSFRWFMTQVAFDLTVKYPPVEPNAFAEGRIKPVSNPQLCETKRLKQATIDGCLDWDPNTRALYIMPCGDATTQQWSIDHVDYEMMGKWDNVAKPVTGPVEDY</sequence>
<evidence type="ECO:0000256" key="1">
    <source>
        <dbReference type="ARBA" id="ARBA00023157"/>
    </source>
</evidence>
<dbReference type="AlphaFoldDB" id="A0A821S7H8"/>
<dbReference type="Gene3D" id="3.90.550.10">
    <property type="entry name" value="Spore Coat Polysaccharide Biosynthesis Protein SpsA, Chain A"/>
    <property type="match status" value="2"/>
</dbReference>
<name>A0A821S7H8_9NEOP</name>
<keyword evidence="3" id="KW-0430">Lectin</keyword>
<dbReference type="EMBL" id="CAJOBZ010000017">
    <property type="protein sequence ID" value="CAF4853490.1"/>
    <property type="molecule type" value="Genomic_DNA"/>
</dbReference>
<dbReference type="InterPro" id="IPR001173">
    <property type="entry name" value="Glyco_trans_2-like"/>
</dbReference>
<accession>A0A821S7H8</accession>
<evidence type="ECO:0000313" key="6">
    <source>
        <dbReference type="Proteomes" id="UP000663880"/>
    </source>
</evidence>
<dbReference type="GO" id="GO:0030246">
    <property type="term" value="F:carbohydrate binding"/>
    <property type="evidence" value="ECO:0007669"/>
    <property type="project" value="UniProtKB-KW"/>
</dbReference>
<comment type="similarity">
    <text evidence="3">Belongs to the glycosyltransferase 2 family. GalNAc-T subfamily.</text>
</comment>
<dbReference type="EC" id="2.4.1.-" evidence="3"/>
<feature type="domain" description="Glycosyltransferase 2-like" evidence="4">
    <location>
        <begin position="4"/>
        <end position="114"/>
    </location>
</feature>
<evidence type="ECO:0000259" key="4">
    <source>
        <dbReference type="Pfam" id="PF00535"/>
    </source>
</evidence>
<dbReference type="Proteomes" id="UP000663880">
    <property type="component" value="Unassembled WGS sequence"/>
</dbReference>
<keyword evidence="3" id="KW-0333">Golgi apparatus</keyword>
<dbReference type="InterPro" id="IPR035992">
    <property type="entry name" value="Ricin_B-like_lectins"/>
</dbReference>
<evidence type="ECO:0000256" key="2">
    <source>
        <dbReference type="ARBA" id="ARBA00023180"/>
    </source>
</evidence>
<keyword evidence="3" id="KW-0808">Transferase</keyword>
<proteinExistence type="inferred from homology"/>
<dbReference type="SUPFAM" id="SSF50370">
    <property type="entry name" value="Ricin B-like lectins"/>
    <property type="match status" value="1"/>
</dbReference>
<organism evidence="5 6">
    <name type="scientific">Pieris macdunnoughi</name>
    <dbReference type="NCBI Taxonomy" id="345717"/>
    <lineage>
        <taxon>Eukaryota</taxon>
        <taxon>Metazoa</taxon>
        <taxon>Ecdysozoa</taxon>
        <taxon>Arthropoda</taxon>
        <taxon>Hexapoda</taxon>
        <taxon>Insecta</taxon>
        <taxon>Pterygota</taxon>
        <taxon>Neoptera</taxon>
        <taxon>Endopterygota</taxon>
        <taxon>Lepidoptera</taxon>
        <taxon>Glossata</taxon>
        <taxon>Ditrysia</taxon>
        <taxon>Papilionoidea</taxon>
        <taxon>Pieridae</taxon>
        <taxon>Pierinae</taxon>
        <taxon>Pieris</taxon>
    </lineage>
</organism>
<keyword evidence="6" id="KW-1185">Reference proteome</keyword>
<dbReference type="SUPFAM" id="SSF53448">
    <property type="entry name" value="Nucleotide-diphospho-sugar transferases"/>
    <property type="match status" value="1"/>
</dbReference>
<evidence type="ECO:0000313" key="5">
    <source>
        <dbReference type="EMBL" id="CAF4853490.1"/>
    </source>
</evidence>
<dbReference type="UniPathway" id="UPA00378"/>
<dbReference type="PANTHER" id="PTHR11675">
    <property type="entry name" value="N-ACETYLGALACTOSAMINYLTRANSFERASE"/>
    <property type="match status" value="1"/>
</dbReference>
<reference evidence="5" key="1">
    <citation type="submission" date="2021-02" db="EMBL/GenBank/DDBJ databases">
        <authorList>
            <person name="Steward A R."/>
        </authorList>
    </citation>
    <scope>NUCLEOTIDE SEQUENCE</scope>
</reference>
<dbReference type="InterPro" id="IPR029044">
    <property type="entry name" value="Nucleotide-diphossugar_trans"/>
</dbReference>
<keyword evidence="1 3" id="KW-1015">Disulfide bond</keyword>
<gene>
    <name evidence="5" type="ORF">PMACD_LOCUS7267</name>
</gene>
<dbReference type="PANTHER" id="PTHR11675:SF134">
    <property type="entry name" value="N-ACETYLGALACTOSAMINYLTRANSFERASE 4-RELATED"/>
    <property type="match status" value="1"/>
</dbReference>
<dbReference type="GO" id="GO:0000139">
    <property type="term" value="C:Golgi membrane"/>
    <property type="evidence" value="ECO:0007669"/>
    <property type="project" value="UniProtKB-SubCell"/>
</dbReference>
<dbReference type="OrthoDB" id="6159198at2759"/>
<protein>
    <recommendedName>
        <fullName evidence="3">Polypeptide N-acetylgalactosaminyltransferase</fullName>
        <ecNumber evidence="3">2.4.1.-</ecNumber>
    </recommendedName>
    <alternativeName>
        <fullName evidence="3">Protein-UDP acetylgalactosaminyltransferase</fullName>
    </alternativeName>
</protein>
<keyword evidence="3" id="KW-0464">Manganese</keyword>